<sequence>MLLPSAMPKTAGEINPPRGAGGIFASPEGPIYLLSSNFGPAPYLRGMNYVLALFLPPLSILLLGRVFLSIVVFLIWVPAILFTGGLTHPMFVLLAWILIYQTHEDRRYKRDAR</sequence>
<proteinExistence type="predicted"/>
<keyword evidence="1" id="KW-1133">Transmembrane helix</keyword>
<accession>A0A2T6CC31</accession>
<dbReference type="EMBL" id="QBKU01000009">
    <property type="protein sequence ID" value="PTX73048.1"/>
    <property type="molecule type" value="Genomic_DNA"/>
</dbReference>
<keyword evidence="1" id="KW-0812">Transmembrane</keyword>
<evidence type="ECO:0000313" key="2">
    <source>
        <dbReference type="EMBL" id="PTX73048.1"/>
    </source>
</evidence>
<evidence type="ECO:0000256" key="1">
    <source>
        <dbReference type="SAM" id="Phobius"/>
    </source>
</evidence>
<evidence type="ECO:0000313" key="3">
    <source>
        <dbReference type="Proteomes" id="UP000244092"/>
    </source>
</evidence>
<reference evidence="2 3" key="1">
    <citation type="submission" date="2018-04" db="EMBL/GenBank/DDBJ databases">
        <title>Genomic Encyclopedia of Archaeal and Bacterial Type Strains, Phase II (KMG-II): from individual species to whole genera.</title>
        <authorList>
            <person name="Goeker M."/>
        </authorList>
    </citation>
    <scope>NUCLEOTIDE SEQUENCE [LARGE SCALE GENOMIC DNA]</scope>
    <source>
        <strain evidence="2 3">DSM 12244</strain>
    </source>
</reference>
<organism evidence="2 3">
    <name type="scientific">Sulfitobacter mediterraneus</name>
    <dbReference type="NCBI Taxonomy" id="83219"/>
    <lineage>
        <taxon>Bacteria</taxon>
        <taxon>Pseudomonadati</taxon>
        <taxon>Pseudomonadota</taxon>
        <taxon>Alphaproteobacteria</taxon>
        <taxon>Rhodobacterales</taxon>
        <taxon>Roseobacteraceae</taxon>
        <taxon>Sulfitobacter</taxon>
    </lineage>
</organism>
<comment type="caution">
    <text evidence="2">The sequence shown here is derived from an EMBL/GenBank/DDBJ whole genome shotgun (WGS) entry which is preliminary data.</text>
</comment>
<dbReference type="Proteomes" id="UP000244092">
    <property type="component" value="Unassembled WGS sequence"/>
</dbReference>
<feature type="transmembrane region" description="Helical" evidence="1">
    <location>
        <begin position="80"/>
        <end position="100"/>
    </location>
</feature>
<protein>
    <submittedName>
        <fullName evidence="2">Uncharacterized protein</fullName>
    </submittedName>
</protein>
<keyword evidence="1" id="KW-0472">Membrane</keyword>
<feature type="transmembrane region" description="Helical" evidence="1">
    <location>
        <begin position="49"/>
        <end position="74"/>
    </location>
</feature>
<dbReference type="AlphaFoldDB" id="A0A2T6CC31"/>
<gene>
    <name evidence="2" type="ORF">C8N31_109134</name>
</gene>
<name>A0A2T6CC31_9RHOB</name>